<evidence type="ECO:0000313" key="3">
    <source>
        <dbReference type="EMBL" id="CAH9104918.1"/>
    </source>
</evidence>
<dbReference type="InterPro" id="IPR035513">
    <property type="entry name" value="Invertase/methylesterase_inhib"/>
</dbReference>
<dbReference type="Pfam" id="PF04043">
    <property type="entry name" value="PMEI"/>
    <property type="match status" value="1"/>
</dbReference>
<dbReference type="NCBIfam" id="TIGR01614">
    <property type="entry name" value="PME_inhib"/>
    <property type="match status" value="1"/>
</dbReference>
<dbReference type="Gene3D" id="1.20.140.40">
    <property type="entry name" value="Invertase/pectin methylesterase inhibitor family protein"/>
    <property type="match status" value="1"/>
</dbReference>
<evidence type="ECO:0000259" key="2">
    <source>
        <dbReference type="SMART" id="SM00856"/>
    </source>
</evidence>
<evidence type="ECO:0000256" key="1">
    <source>
        <dbReference type="ARBA" id="ARBA00022729"/>
    </source>
</evidence>
<organism evidence="3 4">
    <name type="scientific">Cuscuta epithymum</name>
    <dbReference type="NCBI Taxonomy" id="186058"/>
    <lineage>
        <taxon>Eukaryota</taxon>
        <taxon>Viridiplantae</taxon>
        <taxon>Streptophyta</taxon>
        <taxon>Embryophyta</taxon>
        <taxon>Tracheophyta</taxon>
        <taxon>Spermatophyta</taxon>
        <taxon>Magnoliopsida</taxon>
        <taxon>eudicotyledons</taxon>
        <taxon>Gunneridae</taxon>
        <taxon>Pentapetalae</taxon>
        <taxon>asterids</taxon>
        <taxon>lamiids</taxon>
        <taxon>Solanales</taxon>
        <taxon>Convolvulaceae</taxon>
        <taxon>Cuscuteae</taxon>
        <taxon>Cuscuta</taxon>
        <taxon>Cuscuta subgen. Cuscuta</taxon>
    </lineage>
</organism>
<keyword evidence="4" id="KW-1185">Reference proteome</keyword>
<dbReference type="InterPro" id="IPR006501">
    <property type="entry name" value="Pectinesterase_inhib_dom"/>
</dbReference>
<dbReference type="PANTHER" id="PTHR31080">
    <property type="entry name" value="PECTINESTERASE INHIBITOR-LIKE"/>
    <property type="match status" value="1"/>
</dbReference>
<feature type="domain" description="Pectinesterase inhibitor" evidence="2">
    <location>
        <begin position="53"/>
        <end position="213"/>
    </location>
</feature>
<keyword evidence="1" id="KW-0732">Signal</keyword>
<dbReference type="AlphaFoldDB" id="A0AAV0DLZ0"/>
<dbReference type="PANTHER" id="PTHR31080:SF64">
    <property type="entry name" value="PLANT INVERTASE_PECTIN METHYLESTERASE INHIBITOR SUPERFAMILY PROTEIN"/>
    <property type="match status" value="1"/>
</dbReference>
<name>A0AAV0DLZ0_9ASTE</name>
<proteinExistence type="predicted"/>
<gene>
    <name evidence="3" type="ORF">CEPIT_LOCUS16973</name>
</gene>
<sequence length="235" mass="25215">MFPYFIPLIVNMKPNPTFSFIFTLLFTGLLYTHLPSTAAFVSPTAAASTTTGPNTEFIYKSCQHTLYPDVCYATLSGYASAVQQDAGRLARVAIAVSLSKARRVTTYVNNNLSPLADNGDDHRVAAVLNDCSSTLGDSVDQMQDSLMQMKRLGGSADEQGFQLNNVLTWMSAAETNEDTCVDGFDDVESGPVRSGVYNGVVKVKELTSNALALVNALANKVVEARFGCQSAIDGD</sequence>
<protein>
    <recommendedName>
        <fullName evidence="2">Pectinesterase inhibitor domain-containing protein</fullName>
    </recommendedName>
</protein>
<dbReference type="SMART" id="SM00856">
    <property type="entry name" value="PMEI"/>
    <property type="match status" value="1"/>
</dbReference>
<comment type="caution">
    <text evidence="3">The sequence shown here is derived from an EMBL/GenBank/DDBJ whole genome shotgun (WGS) entry which is preliminary data.</text>
</comment>
<dbReference type="GO" id="GO:0004857">
    <property type="term" value="F:enzyme inhibitor activity"/>
    <property type="evidence" value="ECO:0007669"/>
    <property type="project" value="InterPro"/>
</dbReference>
<dbReference type="EMBL" id="CAMAPF010000128">
    <property type="protein sequence ID" value="CAH9104918.1"/>
    <property type="molecule type" value="Genomic_DNA"/>
</dbReference>
<dbReference type="SUPFAM" id="SSF101148">
    <property type="entry name" value="Plant invertase/pectin methylesterase inhibitor"/>
    <property type="match status" value="1"/>
</dbReference>
<evidence type="ECO:0000313" key="4">
    <source>
        <dbReference type="Proteomes" id="UP001152523"/>
    </source>
</evidence>
<accession>A0AAV0DLZ0</accession>
<reference evidence="3" key="1">
    <citation type="submission" date="2022-07" db="EMBL/GenBank/DDBJ databases">
        <authorList>
            <person name="Macas J."/>
            <person name="Novak P."/>
            <person name="Neumann P."/>
        </authorList>
    </citation>
    <scope>NUCLEOTIDE SEQUENCE</scope>
</reference>
<dbReference type="CDD" id="cd15798">
    <property type="entry name" value="PMEI-like_3"/>
    <property type="match status" value="1"/>
</dbReference>
<dbReference type="InterPro" id="IPR051955">
    <property type="entry name" value="PME_Inhibitor"/>
</dbReference>
<dbReference type="Proteomes" id="UP001152523">
    <property type="component" value="Unassembled WGS sequence"/>
</dbReference>